<comment type="similarity">
    <text evidence="1">Belongs to the plant acyltransferase family.</text>
</comment>
<dbReference type="PANTHER" id="PTHR31623:SF105">
    <property type="entry name" value="VINORINE SYNTHASE-LIKE"/>
    <property type="match status" value="1"/>
</dbReference>
<evidence type="ECO:0000313" key="4">
    <source>
        <dbReference type="EMBL" id="KAK4397296.1"/>
    </source>
</evidence>
<evidence type="ECO:0000256" key="3">
    <source>
        <dbReference type="ARBA" id="ARBA00023315"/>
    </source>
</evidence>
<comment type="caution">
    <text evidence="4">The sequence shown here is derived from an EMBL/GenBank/DDBJ whole genome shotgun (WGS) entry which is preliminary data.</text>
</comment>
<sequence>MEGEIISSENVRPSSPTPLHLQIYKFSTLDQIAPSMLVPVVLYYPNTEKPSHPDLSTSHLLKRSLSLILTRFYPLAGRISVDCQYIDCNDYGVPFSVAKINGRKLSDLLRNPDQQYPRLLLPCDMKWEAESPPDSTVAMIRITYFDCGGISISAVFCHKLVDAVTIEQFLNSWAATTRRSGQPVCPNYISQSIFPFKEEIPRQSVPISALLKTGKPVVKRYVFDGSAISSLKAKIVDVQSPTRVEAVSALIWKCFMAASLANNKFVSLLTHAVNLRRKANPPFPSDCFGNFLGLAMAFSANDTGKNLGYLVTKIRDAVRKIDEDLVNRLLGDEGFLGYRENLQRTSEVSENADLLTISSWCGFGWYSADFGWGKPMWLTKCNVGSDSETRFLHDVLLLDTRNGDGIEAWVILDEKYMSVFDNVEELRELASCDPSPLDIMAAIRCV</sequence>
<dbReference type="InterPro" id="IPR023213">
    <property type="entry name" value="CAT-like_dom_sf"/>
</dbReference>
<dbReference type="Pfam" id="PF02458">
    <property type="entry name" value="Transferase"/>
    <property type="match status" value="1"/>
</dbReference>
<keyword evidence="3" id="KW-0012">Acyltransferase</keyword>
<dbReference type="PANTHER" id="PTHR31623">
    <property type="entry name" value="F21J9.9"/>
    <property type="match status" value="1"/>
</dbReference>
<dbReference type="GO" id="GO:0016746">
    <property type="term" value="F:acyltransferase activity"/>
    <property type="evidence" value="ECO:0007669"/>
    <property type="project" value="UniProtKB-KW"/>
</dbReference>
<keyword evidence="2" id="KW-0808">Transferase</keyword>
<reference evidence="4" key="1">
    <citation type="submission" date="2020-06" db="EMBL/GenBank/DDBJ databases">
        <authorList>
            <person name="Li T."/>
            <person name="Hu X."/>
            <person name="Zhang T."/>
            <person name="Song X."/>
            <person name="Zhang H."/>
            <person name="Dai N."/>
            <person name="Sheng W."/>
            <person name="Hou X."/>
            <person name="Wei L."/>
        </authorList>
    </citation>
    <scope>NUCLEOTIDE SEQUENCE</scope>
    <source>
        <strain evidence="4">K16</strain>
        <tissue evidence="4">Leaf</tissue>
    </source>
</reference>
<evidence type="ECO:0000256" key="2">
    <source>
        <dbReference type="ARBA" id="ARBA00022679"/>
    </source>
</evidence>
<dbReference type="AlphaFoldDB" id="A0AAE2BTK4"/>
<keyword evidence="5" id="KW-1185">Reference proteome</keyword>
<evidence type="ECO:0000256" key="1">
    <source>
        <dbReference type="ARBA" id="ARBA00009861"/>
    </source>
</evidence>
<evidence type="ECO:0000313" key="5">
    <source>
        <dbReference type="Proteomes" id="UP001289374"/>
    </source>
</evidence>
<organism evidence="4 5">
    <name type="scientific">Sesamum angolense</name>
    <dbReference type="NCBI Taxonomy" id="2727404"/>
    <lineage>
        <taxon>Eukaryota</taxon>
        <taxon>Viridiplantae</taxon>
        <taxon>Streptophyta</taxon>
        <taxon>Embryophyta</taxon>
        <taxon>Tracheophyta</taxon>
        <taxon>Spermatophyta</taxon>
        <taxon>Magnoliopsida</taxon>
        <taxon>eudicotyledons</taxon>
        <taxon>Gunneridae</taxon>
        <taxon>Pentapetalae</taxon>
        <taxon>asterids</taxon>
        <taxon>lamiids</taxon>
        <taxon>Lamiales</taxon>
        <taxon>Pedaliaceae</taxon>
        <taxon>Sesamum</taxon>
    </lineage>
</organism>
<proteinExistence type="inferred from homology"/>
<dbReference type="Proteomes" id="UP001289374">
    <property type="component" value="Unassembled WGS sequence"/>
</dbReference>
<reference evidence="4" key="2">
    <citation type="journal article" date="2024" name="Plant">
        <title>Genomic evolution and insights into agronomic trait innovations of Sesamum species.</title>
        <authorList>
            <person name="Miao H."/>
            <person name="Wang L."/>
            <person name="Qu L."/>
            <person name="Liu H."/>
            <person name="Sun Y."/>
            <person name="Le M."/>
            <person name="Wang Q."/>
            <person name="Wei S."/>
            <person name="Zheng Y."/>
            <person name="Lin W."/>
            <person name="Duan Y."/>
            <person name="Cao H."/>
            <person name="Xiong S."/>
            <person name="Wang X."/>
            <person name="Wei L."/>
            <person name="Li C."/>
            <person name="Ma Q."/>
            <person name="Ju M."/>
            <person name="Zhao R."/>
            <person name="Li G."/>
            <person name="Mu C."/>
            <person name="Tian Q."/>
            <person name="Mei H."/>
            <person name="Zhang T."/>
            <person name="Gao T."/>
            <person name="Zhang H."/>
        </authorList>
    </citation>
    <scope>NUCLEOTIDE SEQUENCE</scope>
    <source>
        <strain evidence="4">K16</strain>
    </source>
</reference>
<gene>
    <name evidence="4" type="ORF">Sango_1566200</name>
</gene>
<name>A0AAE2BTK4_9LAMI</name>
<dbReference type="Gene3D" id="3.30.559.10">
    <property type="entry name" value="Chloramphenicol acetyltransferase-like domain"/>
    <property type="match status" value="2"/>
</dbReference>
<accession>A0AAE2BTK4</accession>
<dbReference type="EMBL" id="JACGWL010000008">
    <property type="protein sequence ID" value="KAK4397296.1"/>
    <property type="molecule type" value="Genomic_DNA"/>
</dbReference>
<protein>
    <submittedName>
        <fullName evidence="4">Stemmadenine O-acetyltransferase</fullName>
    </submittedName>
</protein>